<evidence type="ECO:0000256" key="4">
    <source>
        <dbReference type="ARBA" id="ARBA00023004"/>
    </source>
</evidence>
<sequence>MSTVIIVQLVHTVIAAATAVKTWATLGSAFVIYKSLNLYFFGPLRHIPGPWWSRFTYIPYEITGFRGLIDTYGAKLHAKYGPVVRIGPTQVSIARNDDIRNILASYKHPKSKVYEINIVGVPDIFSTTDKELNKKRRKQVGPAFSQTGLDSVEDLVLQVGILSLKKKLDNEIRKAKGHYLFNYYSLFQSSALDIIGELTLGKSFNAVEGGGHPIIEWIKSSIKLSVFKMISPGLLSVPFFFKKFKKDKKKLIQYTADAINSRKELISNNQYNVDRIDILQMYITAVNSNGSKLTEEEVMAEIIIMILAGADTTSITMSWLLHFYTLYPQVHKKVVEEINQHFPNKEQPIRYKEAQEKLVYFMATVYECMRLKPAVSGALPRESSSDGVKLLQDQIPADIQLTLFIEGGNQDPSVWESPRQYIPERFLTENGETLSKKLITFSSGVRICPGKK</sequence>
<dbReference type="AlphaFoldDB" id="A0A2T9YSQ2"/>
<dbReference type="InterPro" id="IPR001128">
    <property type="entry name" value="Cyt_P450"/>
</dbReference>
<dbReference type="Gene3D" id="1.10.630.10">
    <property type="entry name" value="Cytochrome P450"/>
    <property type="match status" value="1"/>
</dbReference>
<dbReference type="GO" id="GO:0016705">
    <property type="term" value="F:oxidoreductase activity, acting on paired donors, with incorporation or reduction of molecular oxygen"/>
    <property type="evidence" value="ECO:0007669"/>
    <property type="project" value="InterPro"/>
</dbReference>
<gene>
    <name evidence="7" type="ORF">BB561_001848</name>
</gene>
<dbReference type="PANTHER" id="PTHR24305:SF235">
    <property type="entry name" value="CYTOCHROME P450 MONOOXYGENASE APDB-RELATED"/>
    <property type="match status" value="1"/>
</dbReference>
<keyword evidence="5 6" id="KW-0349">Heme</keyword>
<evidence type="ECO:0000313" key="8">
    <source>
        <dbReference type="Proteomes" id="UP000245383"/>
    </source>
</evidence>
<evidence type="ECO:0000256" key="1">
    <source>
        <dbReference type="ARBA" id="ARBA00001971"/>
    </source>
</evidence>
<dbReference type="OrthoDB" id="655030at2759"/>
<dbReference type="STRING" id="133385.A0A2T9YSQ2"/>
<dbReference type="PRINTS" id="PR00463">
    <property type="entry name" value="EP450I"/>
</dbReference>
<dbReference type="Proteomes" id="UP000245383">
    <property type="component" value="Unassembled WGS sequence"/>
</dbReference>
<keyword evidence="2 5" id="KW-0479">Metal-binding</keyword>
<dbReference type="PANTHER" id="PTHR24305">
    <property type="entry name" value="CYTOCHROME P450"/>
    <property type="match status" value="1"/>
</dbReference>
<dbReference type="GO" id="GO:0004497">
    <property type="term" value="F:monooxygenase activity"/>
    <property type="evidence" value="ECO:0007669"/>
    <property type="project" value="UniProtKB-KW"/>
</dbReference>
<dbReference type="GO" id="GO:0005506">
    <property type="term" value="F:iron ion binding"/>
    <property type="evidence" value="ECO:0007669"/>
    <property type="project" value="InterPro"/>
</dbReference>
<keyword evidence="4 5" id="KW-0408">Iron</keyword>
<dbReference type="GO" id="GO:0020037">
    <property type="term" value="F:heme binding"/>
    <property type="evidence" value="ECO:0007669"/>
    <property type="project" value="InterPro"/>
</dbReference>
<evidence type="ECO:0000256" key="5">
    <source>
        <dbReference type="PIRSR" id="PIRSR602401-1"/>
    </source>
</evidence>
<dbReference type="InterPro" id="IPR036396">
    <property type="entry name" value="Cyt_P450_sf"/>
</dbReference>
<dbReference type="SUPFAM" id="SSF48264">
    <property type="entry name" value="Cytochrome P450"/>
    <property type="match status" value="1"/>
</dbReference>
<dbReference type="InterPro" id="IPR017972">
    <property type="entry name" value="Cyt_P450_CS"/>
</dbReference>
<keyword evidence="8" id="KW-1185">Reference proteome</keyword>
<accession>A0A2T9YSQ2</accession>
<dbReference type="InterPro" id="IPR050121">
    <property type="entry name" value="Cytochrome_P450_monoxygenase"/>
</dbReference>
<dbReference type="GO" id="GO:0044550">
    <property type="term" value="P:secondary metabolite biosynthetic process"/>
    <property type="evidence" value="ECO:0007669"/>
    <property type="project" value="UniProtKB-ARBA"/>
</dbReference>
<evidence type="ECO:0000256" key="3">
    <source>
        <dbReference type="ARBA" id="ARBA00023002"/>
    </source>
</evidence>
<comment type="cofactor">
    <cofactor evidence="1 5">
        <name>heme</name>
        <dbReference type="ChEBI" id="CHEBI:30413"/>
    </cofactor>
</comment>
<protein>
    <recommendedName>
        <fullName evidence="9">Cytochrome P450</fullName>
    </recommendedName>
</protein>
<dbReference type="InterPro" id="IPR002401">
    <property type="entry name" value="Cyt_P450_E_grp-I"/>
</dbReference>
<feature type="binding site" description="axial binding residue" evidence="5">
    <location>
        <position position="448"/>
    </location>
    <ligand>
        <name>heme</name>
        <dbReference type="ChEBI" id="CHEBI:30413"/>
    </ligand>
    <ligandPart>
        <name>Fe</name>
        <dbReference type="ChEBI" id="CHEBI:18248"/>
    </ligandPart>
</feature>
<evidence type="ECO:0000256" key="2">
    <source>
        <dbReference type="ARBA" id="ARBA00022723"/>
    </source>
</evidence>
<evidence type="ECO:0008006" key="9">
    <source>
        <dbReference type="Google" id="ProtNLM"/>
    </source>
</evidence>
<keyword evidence="3 6" id="KW-0560">Oxidoreductase</keyword>
<comment type="caution">
    <text evidence="7">The sequence shown here is derived from an EMBL/GenBank/DDBJ whole genome shotgun (WGS) entry which is preliminary data.</text>
</comment>
<keyword evidence="6" id="KW-0503">Monooxygenase</keyword>
<comment type="similarity">
    <text evidence="6">Belongs to the cytochrome P450 family.</text>
</comment>
<dbReference type="PRINTS" id="PR00385">
    <property type="entry name" value="P450"/>
</dbReference>
<dbReference type="PROSITE" id="PS00086">
    <property type="entry name" value="CYTOCHROME_P450"/>
    <property type="match status" value="1"/>
</dbReference>
<evidence type="ECO:0000256" key="6">
    <source>
        <dbReference type="RuleBase" id="RU000461"/>
    </source>
</evidence>
<reference evidence="7 8" key="1">
    <citation type="journal article" date="2018" name="MBio">
        <title>Comparative Genomics Reveals the Core Gene Toolbox for the Fungus-Insect Symbiosis.</title>
        <authorList>
            <person name="Wang Y."/>
            <person name="Stata M."/>
            <person name="Wang W."/>
            <person name="Stajich J.E."/>
            <person name="White M.M."/>
            <person name="Moncalvo J.M."/>
        </authorList>
    </citation>
    <scope>NUCLEOTIDE SEQUENCE [LARGE SCALE GENOMIC DNA]</scope>
    <source>
        <strain evidence="7 8">SWE-8-4</strain>
    </source>
</reference>
<evidence type="ECO:0000313" key="7">
    <source>
        <dbReference type="EMBL" id="PVU95383.1"/>
    </source>
</evidence>
<dbReference type="Pfam" id="PF00067">
    <property type="entry name" value="p450"/>
    <property type="match status" value="1"/>
</dbReference>
<proteinExistence type="inferred from homology"/>
<dbReference type="EMBL" id="MBFR01000058">
    <property type="protein sequence ID" value="PVU95383.1"/>
    <property type="molecule type" value="Genomic_DNA"/>
</dbReference>
<name>A0A2T9YSQ2_9FUNG</name>
<organism evidence="7 8">
    <name type="scientific">Smittium simulii</name>
    <dbReference type="NCBI Taxonomy" id="133385"/>
    <lineage>
        <taxon>Eukaryota</taxon>
        <taxon>Fungi</taxon>
        <taxon>Fungi incertae sedis</taxon>
        <taxon>Zoopagomycota</taxon>
        <taxon>Kickxellomycotina</taxon>
        <taxon>Harpellomycetes</taxon>
        <taxon>Harpellales</taxon>
        <taxon>Legeriomycetaceae</taxon>
        <taxon>Smittium</taxon>
    </lineage>
</organism>